<sequence>MTENQRRRAFQKVKTFSNDRFWSWMNYIHSRAYAKAAQHYEEAMSIVLQPKQAAAVKSKATEIREQWDGMVTITIEDTDGADLQSVGV</sequence>
<reference evidence="1" key="1">
    <citation type="submission" date="2021-03" db="EMBL/GenBank/DDBJ databases">
        <title>Antimicrobial resistance genes in bacteria isolated from Japanese honey, and their potential for conferring macrolide and lincosamide resistance in the American foulbrood pathogen Paenibacillus larvae.</title>
        <authorList>
            <person name="Okamoto M."/>
            <person name="Kumagai M."/>
            <person name="Kanamori H."/>
            <person name="Takamatsu D."/>
        </authorList>
    </citation>
    <scope>NUCLEOTIDE SEQUENCE</scope>
    <source>
        <strain evidence="1">J2TS6</strain>
    </source>
</reference>
<keyword evidence="2" id="KW-1185">Reference proteome</keyword>
<dbReference type="Proteomes" id="UP000679779">
    <property type="component" value="Unassembled WGS sequence"/>
</dbReference>
<gene>
    <name evidence="1" type="ORF">J2TS6_43750</name>
</gene>
<evidence type="ECO:0000313" key="1">
    <source>
        <dbReference type="EMBL" id="GIO33234.1"/>
    </source>
</evidence>
<comment type="caution">
    <text evidence="1">The sequence shown here is derived from an EMBL/GenBank/DDBJ whole genome shotgun (WGS) entry which is preliminary data.</text>
</comment>
<proteinExistence type="predicted"/>
<accession>A0A920CDU9</accession>
<protein>
    <submittedName>
        <fullName evidence="1">Uncharacterized protein</fullName>
    </submittedName>
</protein>
<dbReference type="RefSeq" id="WP_212958387.1">
    <property type="nucleotide sequence ID" value="NZ_BORQ01000005.1"/>
</dbReference>
<name>A0A920CDU9_9BACL</name>
<evidence type="ECO:0000313" key="2">
    <source>
        <dbReference type="Proteomes" id="UP000679779"/>
    </source>
</evidence>
<dbReference type="AlphaFoldDB" id="A0A920CDU9"/>
<dbReference type="EMBL" id="BORQ01000005">
    <property type="protein sequence ID" value="GIO33234.1"/>
    <property type="molecule type" value="Genomic_DNA"/>
</dbReference>
<organism evidence="1 2">
    <name type="scientific">Paenibacillus albilobatus</name>
    <dbReference type="NCBI Taxonomy" id="2716884"/>
    <lineage>
        <taxon>Bacteria</taxon>
        <taxon>Bacillati</taxon>
        <taxon>Bacillota</taxon>
        <taxon>Bacilli</taxon>
        <taxon>Bacillales</taxon>
        <taxon>Paenibacillaceae</taxon>
        <taxon>Paenibacillus</taxon>
    </lineage>
</organism>